<gene>
    <name evidence="1" type="ORF">KDK67_10540</name>
</gene>
<reference evidence="1" key="1">
    <citation type="journal article" date="2021" name="mSystems">
        <title>Bacteria and Archaea Synergistically Convert Glycine Betaine to Biogenic Methane in the Formosa Cold Seep of the South China Sea.</title>
        <authorList>
            <person name="Li L."/>
            <person name="Zhang W."/>
            <person name="Zhang S."/>
            <person name="Song L."/>
            <person name="Sun Q."/>
            <person name="Zhang H."/>
            <person name="Xiang H."/>
            <person name="Dong X."/>
        </authorList>
    </citation>
    <scope>NUCLEOTIDE SEQUENCE</scope>
    <source>
        <strain evidence="1">LLY</strain>
    </source>
</reference>
<comment type="caution">
    <text evidence="1">The sequence shown here is derived from an EMBL/GenBank/DDBJ whole genome shotgun (WGS) entry which is preliminary data.</text>
</comment>
<proteinExistence type="predicted"/>
<evidence type="ECO:0000313" key="2">
    <source>
        <dbReference type="Proteomes" id="UP001056766"/>
    </source>
</evidence>
<dbReference type="EMBL" id="JAGSOI010000048">
    <property type="protein sequence ID" value="MCM1987414.1"/>
    <property type="molecule type" value="Genomic_DNA"/>
</dbReference>
<dbReference type="Pfam" id="PF08901">
    <property type="entry name" value="DUF1847"/>
    <property type="match status" value="1"/>
</dbReference>
<sequence>MCIGHDALFTQHSDAPVTTIALKDRIGCT</sequence>
<organism evidence="1 2">
    <name type="scientific">Methanococcoides seepicolus</name>
    <dbReference type="NCBI Taxonomy" id="2828780"/>
    <lineage>
        <taxon>Archaea</taxon>
        <taxon>Methanobacteriati</taxon>
        <taxon>Methanobacteriota</taxon>
        <taxon>Stenosarchaea group</taxon>
        <taxon>Methanomicrobia</taxon>
        <taxon>Methanosarcinales</taxon>
        <taxon>Methanosarcinaceae</taxon>
        <taxon>Methanococcoides</taxon>
    </lineage>
</organism>
<dbReference type="AlphaFoldDB" id="A0A9E5DD17"/>
<dbReference type="InterPro" id="IPR014997">
    <property type="entry name" value="DUF1847"/>
</dbReference>
<dbReference type="Proteomes" id="UP001056766">
    <property type="component" value="Unassembled WGS sequence"/>
</dbReference>
<evidence type="ECO:0000313" key="1">
    <source>
        <dbReference type="EMBL" id="MCM1987414.1"/>
    </source>
</evidence>
<accession>A0A9E5DD17</accession>
<name>A0A9E5DD17_9EURY</name>
<keyword evidence="2" id="KW-1185">Reference proteome</keyword>
<reference evidence="1" key="2">
    <citation type="submission" date="2021-04" db="EMBL/GenBank/DDBJ databases">
        <authorList>
            <person name="Dong X."/>
        </authorList>
    </citation>
    <scope>NUCLEOTIDE SEQUENCE</scope>
    <source>
        <strain evidence="1">LLY</strain>
    </source>
</reference>
<protein>
    <submittedName>
        <fullName evidence="1">DUF1847 domain-containing protein</fullName>
    </submittedName>
</protein>